<dbReference type="AlphaFoldDB" id="A0A7V2WVW0"/>
<name>A0A7V2WVW0_LEUMU</name>
<evidence type="ECO:0000313" key="1">
    <source>
        <dbReference type="EMBL" id="HFC93097.1"/>
    </source>
</evidence>
<reference evidence="1" key="1">
    <citation type="journal article" date="2020" name="mSystems">
        <title>Genome- and Community-Level Interaction Insights into Carbon Utilization and Element Cycling Functions of Hydrothermarchaeota in Hydrothermal Sediment.</title>
        <authorList>
            <person name="Zhou Z."/>
            <person name="Liu Y."/>
            <person name="Xu W."/>
            <person name="Pan J."/>
            <person name="Luo Z.H."/>
            <person name="Li M."/>
        </authorList>
    </citation>
    <scope>NUCLEOTIDE SEQUENCE [LARGE SCALE GENOMIC DNA]</scope>
    <source>
        <strain evidence="1">HyVt-493</strain>
    </source>
</reference>
<protein>
    <submittedName>
        <fullName evidence="1">Uncharacterized protein</fullName>
    </submittedName>
</protein>
<gene>
    <name evidence="1" type="ORF">ENJ51_09830</name>
</gene>
<sequence length="193" mass="20442">MNLSTSQQPVAGLSVQQQIVQMHASLIVLVVQVAQNPANKQQLDDVLKVSADNGWTDLVRIINKIVAGDRSTSLQFNLDEEDSVIIGAILSGIQNPSTLPDPDAQSGDSTMAAPGIAHMIIQANTGNTQALTMLSLMAEQMSVAGGDMRNLGSIMKKLLDGERDLDILCKGMGASGISLVQSILDELAKLQVH</sequence>
<accession>A0A7V2WVW0</accession>
<dbReference type="Proteomes" id="UP000885750">
    <property type="component" value="Unassembled WGS sequence"/>
</dbReference>
<organism evidence="1">
    <name type="scientific">Leucothrix mucor</name>
    <dbReference type="NCBI Taxonomy" id="45248"/>
    <lineage>
        <taxon>Bacteria</taxon>
        <taxon>Pseudomonadati</taxon>
        <taxon>Pseudomonadota</taxon>
        <taxon>Gammaproteobacteria</taxon>
        <taxon>Thiotrichales</taxon>
        <taxon>Thiotrichaceae</taxon>
        <taxon>Leucothrix</taxon>
    </lineage>
</organism>
<proteinExistence type="predicted"/>
<dbReference type="EMBL" id="DRMS01000369">
    <property type="protein sequence ID" value="HFC93097.1"/>
    <property type="molecule type" value="Genomic_DNA"/>
</dbReference>
<comment type="caution">
    <text evidence="1">The sequence shown here is derived from an EMBL/GenBank/DDBJ whole genome shotgun (WGS) entry which is preliminary data.</text>
</comment>